<keyword evidence="4" id="KW-1005">Bacterial flagellum biogenesis</keyword>
<dbReference type="OrthoDB" id="2112800at2"/>
<keyword evidence="8" id="KW-0282">Flagellum</keyword>
<evidence type="ECO:0000259" key="7">
    <source>
        <dbReference type="Pfam" id="PF04316"/>
    </source>
</evidence>
<dbReference type="EMBL" id="NOJZ02000002">
    <property type="protein sequence ID" value="RDY24498.1"/>
    <property type="molecule type" value="Genomic_DNA"/>
</dbReference>
<dbReference type="GO" id="GO:0044781">
    <property type="term" value="P:bacterial-type flagellum organization"/>
    <property type="evidence" value="ECO:0007669"/>
    <property type="project" value="UniProtKB-KW"/>
</dbReference>
<gene>
    <name evidence="8" type="primary">flgM</name>
    <name evidence="8" type="ORF">CHF27_002340</name>
</gene>
<dbReference type="Proteomes" id="UP000243494">
    <property type="component" value="Unassembled WGS sequence"/>
</dbReference>
<dbReference type="SUPFAM" id="SSF101498">
    <property type="entry name" value="Anti-sigma factor FlgM"/>
    <property type="match status" value="1"/>
</dbReference>
<dbReference type="InterPro" id="IPR035890">
    <property type="entry name" value="Anti-sigma-28_factor_FlgM_sf"/>
</dbReference>
<dbReference type="AlphaFoldDB" id="A0A371IVJ6"/>
<proteinExistence type="inferred from homology"/>
<protein>
    <recommendedName>
        <fullName evidence="2">Negative regulator of flagellin synthesis</fullName>
    </recommendedName>
</protein>
<evidence type="ECO:0000256" key="6">
    <source>
        <dbReference type="ARBA" id="ARBA00023163"/>
    </source>
</evidence>
<evidence type="ECO:0000313" key="8">
    <source>
        <dbReference type="EMBL" id="RDY24498.1"/>
    </source>
</evidence>
<dbReference type="InterPro" id="IPR007412">
    <property type="entry name" value="FlgM"/>
</dbReference>
<dbReference type="GO" id="GO:0045892">
    <property type="term" value="P:negative regulation of DNA-templated transcription"/>
    <property type="evidence" value="ECO:0007669"/>
    <property type="project" value="InterPro"/>
</dbReference>
<evidence type="ECO:0000313" key="9">
    <source>
        <dbReference type="Proteomes" id="UP000243494"/>
    </source>
</evidence>
<sequence>MKIGSVTSNLINNVYKTNKVDQLNKKQNRSDTIEISDEAKYLNKVSESRGEMDIEKIKDLKRRIENNTYKIDSKALARKMIEKMKGEI</sequence>
<keyword evidence="9" id="KW-1185">Reference proteome</keyword>
<keyword evidence="5" id="KW-0805">Transcription regulation</keyword>
<keyword evidence="3" id="KW-0678">Repressor</keyword>
<keyword evidence="8" id="KW-0969">Cilium</keyword>
<dbReference type="RefSeq" id="WP_095405884.1">
    <property type="nucleotide sequence ID" value="NZ_NOJZ02000002.1"/>
</dbReference>
<evidence type="ECO:0000256" key="2">
    <source>
        <dbReference type="ARBA" id="ARBA00017823"/>
    </source>
</evidence>
<accession>A0A371IVJ6</accession>
<dbReference type="NCBIfam" id="TIGR03824">
    <property type="entry name" value="FlgM_jcvi"/>
    <property type="match status" value="1"/>
</dbReference>
<dbReference type="Pfam" id="PF04316">
    <property type="entry name" value="FlgM"/>
    <property type="match status" value="1"/>
</dbReference>
<comment type="similarity">
    <text evidence="1">Belongs to the FlgM family.</text>
</comment>
<evidence type="ECO:0000256" key="3">
    <source>
        <dbReference type="ARBA" id="ARBA00022491"/>
    </source>
</evidence>
<dbReference type="InterPro" id="IPR031316">
    <property type="entry name" value="FlgM_C"/>
</dbReference>
<comment type="caution">
    <text evidence="8">The sequence shown here is derived from an EMBL/GenBank/DDBJ whole genome shotgun (WGS) entry which is preliminary data.</text>
</comment>
<keyword evidence="8" id="KW-0966">Cell projection</keyword>
<feature type="domain" description="Anti-sigma-28 factor FlgM C-terminal" evidence="7">
    <location>
        <begin position="31"/>
        <end position="82"/>
    </location>
</feature>
<keyword evidence="6" id="KW-0804">Transcription</keyword>
<reference evidence="8 9" key="1">
    <citation type="journal article" date="2017" name="Genome Announc.">
        <title>Draft Genome Sequence of Romboutsia maritimum sp. nov. Strain CCRI-22766(T), Isolated from Coastal Estuarine Mud.</title>
        <authorList>
            <person name="Maheux A.F."/>
            <person name="Boudreau D.K."/>
            <person name="Berube E."/>
            <person name="Boissinot M."/>
            <person name="Raymond F."/>
            <person name="Brodeur S."/>
            <person name="Corbeil J."/>
            <person name="Brightwell G."/>
            <person name="Broda D."/>
            <person name="Omar R.F."/>
            <person name="Bergeron M.G."/>
        </authorList>
    </citation>
    <scope>NUCLEOTIDE SEQUENCE [LARGE SCALE GENOMIC DNA]</scope>
    <source>
        <strain evidence="8 9">CCRI-22766</strain>
    </source>
</reference>
<evidence type="ECO:0000256" key="1">
    <source>
        <dbReference type="ARBA" id="ARBA00005322"/>
    </source>
</evidence>
<name>A0A371IVJ6_9FIRM</name>
<organism evidence="8 9">
    <name type="scientific">Romboutsia maritimum</name>
    <dbReference type="NCBI Taxonomy" id="2020948"/>
    <lineage>
        <taxon>Bacteria</taxon>
        <taxon>Bacillati</taxon>
        <taxon>Bacillota</taxon>
        <taxon>Clostridia</taxon>
        <taxon>Peptostreptococcales</taxon>
        <taxon>Peptostreptococcaceae</taxon>
        <taxon>Romboutsia</taxon>
    </lineage>
</organism>
<evidence type="ECO:0000256" key="4">
    <source>
        <dbReference type="ARBA" id="ARBA00022795"/>
    </source>
</evidence>
<evidence type="ECO:0000256" key="5">
    <source>
        <dbReference type="ARBA" id="ARBA00023015"/>
    </source>
</evidence>